<name>A0ACC0W709_9STRA</name>
<evidence type="ECO:0000313" key="2">
    <source>
        <dbReference type="Proteomes" id="UP001163321"/>
    </source>
</evidence>
<accession>A0ACC0W709</accession>
<comment type="caution">
    <text evidence="1">The sequence shown here is derived from an EMBL/GenBank/DDBJ whole genome shotgun (WGS) entry which is preliminary data.</text>
</comment>
<sequence>MKSKQPQWKKFHCPPLSAIAKEKITLEANRACDELLRFSAAEAFTNNDQSFGSDFDCDEGNDQILNGLKWEYMEQIESIRVEKVKIKSDAKKSGAYYFRGITQVEASMEEIMVLYKVDMAHPNMQLEKKLSPEILHSIVLYEIQQYQSDQSTVFIGIRWSAVRSPFVMIRNRDYCYLEIQRRFTLPDGRRGFARCLHSVKIRSCPDMEKSHGFVRGSMYRSGTVFIESKRDRKILDVVQAVYTDPKGNFPQWFIAKSLRQRLMSLELLKKYVNMKREANQTFAHRNQIETPGKVKACSVCADDIGTFKRRYRCQKCGEVICSRCKLIINADIPVVGKMKLTICSLCSLDINRSALPDYSDNEECDGLGYRPFSATQQPTYQHADCDHETPQRKRALSLNSFHTANFEQTSLHSSLLGS</sequence>
<dbReference type="Proteomes" id="UP001163321">
    <property type="component" value="Chromosome 4"/>
</dbReference>
<reference evidence="1 2" key="1">
    <citation type="journal article" date="2022" name="bioRxiv">
        <title>The genome of the oomycete Peronosclerospora sorghi, a cosmopolitan pathogen of maize and sorghum, is inflated with dispersed pseudogenes.</title>
        <authorList>
            <person name="Fletcher K."/>
            <person name="Martin F."/>
            <person name="Isakeit T."/>
            <person name="Cavanaugh K."/>
            <person name="Magill C."/>
            <person name="Michelmore R."/>
        </authorList>
    </citation>
    <scope>NUCLEOTIDE SEQUENCE [LARGE SCALE GENOMIC DNA]</scope>
    <source>
        <strain evidence="1">P6</strain>
    </source>
</reference>
<evidence type="ECO:0000313" key="1">
    <source>
        <dbReference type="EMBL" id="KAI9913816.1"/>
    </source>
</evidence>
<gene>
    <name evidence="1" type="ORF">PsorP6_004893</name>
</gene>
<protein>
    <submittedName>
        <fullName evidence="1">Uncharacterized protein</fullName>
    </submittedName>
</protein>
<organism evidence="1 2">
    <name type="scientific">Peronosclerospora sorghi</name>
    <dbReference type="NCBI Taxonomy" id="230839"/>
    <lineage>
        <taxon>Eukaryota</taxon>
        <taxon>Sar</taxon>
        <taxon>Stramenopiles</taxon>
        <taxon>Oomycota</taxon>
        <taxon>Peronosporomycetes</taxon>
        <taxon>Peronosporales</taxon>
        <taxon>Peronosporaceae</taxon>
        <taxon>Peronosclerospora</taxon>
    </lineage>
</organism>
<keyword evidence="2" id="KW-1185">Reference proteome</keyword>
<proteinExistence type="predicted"/>
<dbReference type="EMBL" id="CM047583">
    <property type="protein sequence ID" value="KAI9913816.1"/>
    <property type="molecule type" value="Genomic_DNA"/>
</dbReference>